<name>A0A9N8KGF3_9PEZI</name>
<dbReference type="AlphaFoldDB" id="A0A9N8KGF3"/>
<evidence type="ECO:0000256" key="2">
    <source>
        <dbReference type="ARBA" id="ARBA00022692"/>
    </source>
</evidence>
<proteinExistence type="inferred from homology"/>
<dbReference type="Proteomes" id="UP000745764">
    <property type="component" value="Unassembled WGS sequence"/>
</dbReference>
<evidence type="ECO:0008006" key="9">
    <source>
        <dbReference type="Google" id="ProtNLM"/>
    </source>
</evidence>
<accession>A0A9N8KGF3</accession>
<dbReference type="OrthoDB" id="4829at2759"/>
<evidence type="ECO:0000256" key="6">
    <source>
        <dbReference type="SAM" id="Phobius"/>
    </source>
</evidence>
<dbReference type="Pfam" id="PF01226">
    <property type="entry name" value="Form_Nir_trans"/>
    <property type="match status" value="1"/>
</dbReference>
<gene>
    <name evidence="7" type="ORF">AWRI4620_LOCUS3536</name>
</gene>
<keyword evidence="4 6" id="KW-0472">Membrane</keyword>
<evidence type="ECO:0000313" key="8">
    <source>
        <dbReference type="Proteomes" id="UP000745764"/>
    </source>
</evidence>
<dbReference type="InterPro" id="IPR023271">
    <property type="entry name" value="Aquaporin-like"/>
</dbReference>
<sequence length="117" mass="12631">MSMAYPYNQPLEVVHNAYTAQQTTEIASRMGAAKARMRVDKILTSSFMAGAILAFACAAVSIVNVAPWYQENAPGVIKLFAALIFPFGLVAIILTGADLATGSFMVRPLCRHISLYC</sequence>
<comment type="caution">
    <text evidence="7">The sequence shown here is derived from an EMBL/GenBank/DDBJ whole genome shotgun (WGS) entry which is preliminary data.</text>
</comment>
<feature type="transmembrane region" description="Helical" evidence="6">
    <location>
        <begin position="46"/>
        <end position="69"/>
    </location>
</feature>
<dbReference type="GO" id="GO:0015513">
    <property type="term" value="F:high-affinity secondary active nitrite transmembrane transporter activity"/>
    <property type="evidence" value="ECO:0007669"/>
    <property type="project" value="TreeGrafter"/>
</dbReference>
<evidence type="ECO:0000313" key="7">
    <source>
        <dbReference type="EMBL" id="CAD0109281.1"/>
    </source>
</evidence>
<evidence type="ECO:0000256" key="1">
    <source>
        <dbReference type="ARBA" id="ARBA00004141"/>
    </source>
</evidence>
<keyword evidence="2 6" id="KW-0812">Transmembrane</keyword>
<comment type="subcellular location">
    <subcellularLocation>
        <location evidence="1">Membrane</location>
        <topology evidence="1">Multi-pass membrane protein</topology>
    </subcellularLocation>
</comment>
<dbReference type="PANTHER" id="PTHR30520">
    <property type="entry name" value="FORMATE TRANSPORTER-RELATED"/>
    <property type="match status" value="1"/>
</dbReference>
<dbReference type="Gene3D" id="1.20.1080.10">
    <property type="entry name" value="Glycerol uptake facilitator protein"/>
    <property type="match status" value="1"/>
</dbReference>
<dbReference type="EMBL" id="CAINUL010000003">
    <property type="protein sequence ID" value="CAD0109281.1"/>
    <property type="molecule type" value="Genomic_DNA"/>
</dbReference>
<evidence type="ECO:0000256" key="4">
    <source>
        <dbReference type="ARBA" id="ARBA00023136"/>
    </source>
</evidence>
<reference evidence="7" key="1">
    <citation type="submission" date="2020-06" db="EMBL/GenBank/DDBJ databases">
        <authorList>
            <person name="Onetto C."/>
        </authorList>
    </citation>
    <scope>NUCLEOTIDE SEQUENCE</scope>
</reference>
<dbReference type="InterPro" id="IPR000292">
    <property type="entry name" value="For/NO2_transpt"/>
</dbReference>
<feature type="transmembrane region" description="Helical" evidence="6">
    <location>
        <begin position="75"/>
        <end position="97"/>
    </location>
</feature>
<organism evidence="7 8">
    <name type="scientific">Aureobasidium uvarum</name>
    <dbReference type="NCBI Taxonomy" id="2773716"/>
    <lineage>
        <taxon>Eukaryota</taxon>
        <taxon>Fungi</taxon>
        <taxon>Dikarya</taxon>
        <taxon>Ascomycota</taxon>
        <taxon>Pezizomycotina</taxon>
        <taxon>Dothideomycetes</taxon>
        <taxon>Dothideomycetidae</taxon>
        <taxon>Dothideales</taxon>
        <taxon>Saccotheciaceae</taxon>
        <taxon>Aureobasidium</taxon>
    </lineage>
</organism>
<dbReference type="GO" id="GO:0005886">
    <property type="term" value="C:plasma membrane"/>
    <property type="evidence" value="ECO:0007669"/>
    <property type="project" value="TreeGrafter"/>
</dbReference>
<evidence type="ECO:0000256" key="3">
    <source>
        <dbReference type="ARBA" id="ARBA00022989"/>
    </source>
</evidence>
<protein>
    <recommendedName>
        <fullName evidence="9">Formate/nitrite transporter</fullName>
    </recommendedName>
</protein>
<keyword evidence="8" id="KW-1185">Reference proteome</keyword>
<evidence type="ECO:0000256" key="5">
    <source>
        <dbReference type="ARBA" id="ARBA00049660"/>
    </source>
</evidence>
<dbReference type="GO" id="GO:0015707">
    <property type="term" value="P:nitrite transport"/>
    <property type="evidence" value="ECO:0007669"/>
    <property type="project" value="TreeGrafter"/>
</dbReference>
<keyword evidence="3 6" id="KW-1133">Transmembrane helix</keyword>
<dbReference type="PANTHER" id="PTHR30520:SF6">
    <property type="entry name" value="FORMATE_NITRATE FAMILY TRANSPORTER (EUROFUNG)"/>
    <property type="match status" value="1"/>
</dbReference>
<comment type="similarity">
    <text evidence="5">Belongs to the FNT transporter (TC 1.A.16) family.</text>
</comment>